<dbReference type="EMBL" id="CP130954">
    <property type="protein sequence ID" value="WLF51438.1"/>
    <property type="molecule type" value="Genomic_DNA"/>
</dbReference>
<dbReference type="EMBL" id="JAPWIS010000017">
    <property type="protein sequence ID" value="MCZ4587560.1"/>
    <property type="molecule type" value="Genomic_DNA"/>
</dbReference>
<gene>
    <name evidence="2" type="ORF">O4328_28395</name>
    <name evidence="3" type="ORF">Q5707_37860</name>
</gene>
<proteinExistence type="predicted"/>
<dbReference type="AlphaFoldDB" id="A0AAX3YR34"/>
<dbReference type="PANTHER" id="PTHR40260:SF2">
    <property type="entry name" value="BLR8190 PROTEIN"/>
    <property type="match status" value="1"/>
</dbReference>
<dbReference type="PANTHER" id="PTHR40260">
    <property type="entry name" value="BLR8190 PROTEIN"/>
    <property type="match status" value="1"/>
</dbReference>
<sequence length="103" mass="10806">MYRVTIAYGHPTDPTAFDEYYTTTHLPIAGKIPGVQRFAGGKCDSLDGNPPAAYFLAEIFFASKDDAAAGFGSEEGQAAAADIGNFATGGASLYFSNEDITNP</sequence>
<keyword evidence="3" id="KW-0614">Plasmid</keyword>
<dbReference type="InterPro" id="IPR009799">
    <property type="entry name" value="EthD_dom"/>
</dbReference>
<dbReference type="Gene3D" id="3.30.70.100">
    <property type="match status" value="1"/>
</dbReference>
<accession>A0AAX3YR34</accession>
<dbReference type="Proteomes" id="UP001066327">
    <property type="component" value="Unassembled WGS sequence"/>
</dbReference>
<evidence type="ECO:0000259" key="1">
    <source>
        <dbReference type="Pfam" id="PF07110"/>
    </source>
</evidence>
<dbReference type="NCBIfam" id="TIGR02118">
    <property type="entry name" value="EthD family reductase"/>
    <property type="match status" value="1"/>
</dbReference>
<name>A0AAX3YR34_RHOOP</name>
<evidence type="ECO:0000313" key="2">
    <source>
        <dbReference type="EMBL" id="MCZ4587560.1"/>
    </source>
</evidence>
<dbReference type="Pfam" id="PF07110">
    <property type="entry name" value="EthD"/>
    <property type="match status" value="1"/>
</dbReference>
<dbReference type="GO" id="GO:0016491">
    <property type="term" value="F:oxidoreductase activity"/>
    <property type="evidence" value="ECO:0007669"/>
    <property type="project" value="InterPro"/>
</dbReference>
<protein>
    <submittedName>
        <fullName evidence="3">EthD family reductase</fullName>
    </submittedName>
</protein>
<dbReference type="RefSeq" id="WP_269591913.1">
    <property type="nucleotide sequence ID" value="NZ_CP130954.1"/>
</dbReference>
<organism evidence="3 5">
    <name type="scientific">Rhodococcus opacus</name>
    <name type="common">Nocardia opaca</name>
    <dbReference type="NCBI Taxonomy" id="37919"/>
    <lineage>
        <taxon>Bacteria</taxon>
        <taxon>Bacillati</taxon>
        <taxon>Actinomycetota</taxon>
        <taxon>Actinomycetes</taxon>
        <taxon>Mycobacteriales</taxon>
        <taxon>Nocardiaceae</taxon>
        <taxon>Rhodococcus</taxon>
    </lineage>
</organism>
<dbReference type="InterPro" id="IPR011008">
    <property type="entry name" value="Dimeric_a/b-barrel"/>
</dbReference>
<reference evidence="2" key="1">
    <citation type="submission" date="2022-12" db="EMBL/GenBank/DDBJ databases">
        <authorList>
            <person name="Krivoruchko A.V."/>
            <person name="Elkin A."/>
        </authorList>
    </citation>
    <scope>NUCLEOTIDE SEQUENCE</scope>
    <source>
        <strain evidence="2">IEGM 249</strain>
    </source>
</reference>
<geneLocation type="plasmid" evidence="3 5">
    <name>pRho-VOC14-C342</name>
</geneLocation>
<dbReference type="SUPFAM" id="SSF54909">
    <property type="entry name" value="Dimeric alpha+beta barrel"/>
    <property type="match status" value="1"/>
</dbReference>
<reference evidence="3" key="2">
    <citation type="submission" date="2023-07" db="EMBL/GenBank/DDBJ databases">
        <title>Genomic analysis of Rhodococcus opacus VOC-14 with glycol ethers degradation activity.</title>
        <authorList>
            <person name="Narkevich D.A."/>
            <person name="Hlushen A.M."/>
            <person name="Akhremchuk A.E."/>
            <person name="Sikolenko M.A."/>
            <person name="Valentovich L.N."/>
        </authorList>
    </citation>
    <scope>NUCLEOTIDE SEQUENCE</scope>
    <source>
        <strain evidence="3">VOC-14</strain>
        <plasmid evidence="3">pRho-VOC14-C342</plasmid>
    </source>
</reference>
<feature type="domain" description="EthD" evidence="1">
    <location>
        <begin position="11"/>
        <end position="88"/>
    </location>
</feature>
<evidence type="ECO:0000313" key="4">
    <source>
        <dbReference type="Proteomes" id="UP001066327"/>
    </source>
</evidence>
<dbReference type="Proteomes" id="UP001231166">
    <property type="component" value="Plasmid pRho-VOC14-C342"/>
</dbReference>
<evidence type="ECO:0000313" key="3">
    <source>
        <dbReference type="EMBL" id="WLF51438.1"/>
    </source>
</evidence>
<keyword evidence="4" id="KW-1185">Reference proteome</keyword>
<evidence type="ECO:0000313" key="5">
    <source>
        <dbReference type="Proteomes" id="UP001231166"/>
    </source>
</evidence>